<keyword evidence="3" id="KW-1185">Reference proteome</keyword>
<organism evidence="2 3">
    <name type="scientific">Stylonychia lemnae</name>
    <name type="common">Ciliate</name>
    <dbReference type="NCBI Taxonomy" id="5949"/>
    <lineage>
        <taxon>Eukaryota</taxon>
        <taxon>Sar</taxon>
        <taxon>Alveolata</taxon>
        <taxon>Ciliophora</taxon>
        <taxon>Intramacronucleata</taxon>
        <taxon>Spirotrichea</taxon>
        <taxon>Stichotrichia</taxon>
        <taxon>Sporadotrichida</taxon>
        <taxon>Oxytrichidae</taxon>
        <taxon>Stylonychinae</taxon>
        <taxon>Stylonychia</taxon>
    </lineage>
</organism>
<gene>
    <name evidence="2" type="primary">Contig12566.g625</name>
    <name evidence="2" type="ORF">STYLEM_579</name>
</gene>
<dbReference type="OrthoDB" id="325146at2759"/>
<evidence type="ECO:0000313" key="2">
    <source>
        <dbReference type="EMBL" id="CDW71632.1"/>
    </source>
</evidence>
<dbReference type="InParanoid" id="A0A077ZNU0"/>
<feature type="chain" id="PRO_5001728876" evidence="1">
    <location>
        <begin position="20"/>
        <end position="241"/>
    </location>
</feature>
<sequence length="241" mass="27835">MAVLLFSSFSLSLARRQLAVRNTRRVTSTTMQECFKLTLGVFSETLSMQTDMVKVGWQTDQTYSTQSNHKYWNVRFRPYVKPDVLIQNEINIDKFFYNSIKVDIDSFMTNVFAETYIYDDGTICLNAGWQTEDVLLTVEIANKFQNCYKTIIQSLCDWSQWFSASAQLLDECDQSDSVDVTLYTWNPIAVDSKKLWYGIDTYPSTAAEIAKCKPGDIVTLKFIGLLLYDQLNKMHENDNKQ</sequence>
<dbReference type="EMBL" id="CCKQ01000551">
    <property type="protein sequence ID" value="CDW71632.1"/>
    <property type="molecule type" value="Genomic_DNA"/>
</dbReference>
<dbReference type="Proteomes" id="UP000039865">
    <property type="component" value="Unassembled WGS sequence"/>
</dbReference>
<evidence type="ECO:0000313" key="3">
    <source>
        <dbReference type="Proteomes" id="UP000039865"/>
    </source>
</evidence>
<dbReference type="AlphaFoldDB" id="A0A077ZNU0"/>
<accession>A0A077ZNU0</accession>
<keyword evidence="1" id="KW-0732">Signal</keyword>
<protein>
    <submittedName>
        <fullName evidence="2">Uncharacterized protein</fullName>
    </submittedName>
</protein>
<reference evidence="2 3" key="1">
    <citation type="submission" date="2014-06" db="EMBL/GenBank/DDBJ databases">
        <authorList>
            <person name="Swart Estienne"/>
        </authorList>
    </citation>
    <scope>NUCLEOTIDE SEQUENCE [LARGE SCALE GENOMIC DNA]</scope>
    <source>
        <strain evidence="2 3">130c</strain>
    </source>
</reference>
<feature type="signal peptide" evidence="1">
    <location>
        <begin position="1"/>
        <end position="19"/>
    </location>
</feature>
<name>A0A077ZNU0_STYLE</name>
<evidence type="ECO:0000256" key="1">
    <source>
        <dbReference type="SAM" id="SignalP"/>
    </source>
</evidence>
<proteinExistence type="predicted"/>